<feature type="transmembrane region" description="Helical" evidence="6">
    <location>
        <begin position="119"/>
        <end position="142"/>
    </location>
</feature>
<feature type="transmembrane region" description="Helical" evidence="6">
    <location>
        <begin position="318"/>
        <end position="338"/>
    </location>
</feature>
<dbReference type="Proteomes" id="UP000584325">
    <property type="component" value="Unassembled WGS sequence"/>
</dbReference>
<dbReference type="Pfam" id="PF07690">
    <property type="entry name" value="MFS_1"/>
    <property type="match status" value="1"/>
</dbReference>
<feature type="transmembrane region" description="Helical" evidence="6">
    <location>
        <begin position="29"/>
        <end position="46"/>
    </location>
</feature>
<evidence type="ECO:0000313" key="8">
    <source>
        <dbReference type="EMBL" id="QCP12269.1"/>
    </source>
</evidence>
<keyword evidence="5 6" id="KW-0472">Membrane</keyword>
<dbReference type="InterPro" id="IPR011701">
    <property type="entry name" value="MFS"/>
</dbReference>
<evidence type="ECO:0000256" key="6">
    <source>
        <dbReference type="SAM" id="Phobius"/>
    </source>
</evidence>
<feature type="transmembrane region" description="Helical" evidence="6">
    <location>
        <begin position="66"/>
        <end position="87"/>
    </location>
</feature>
<evidence type="ECO:0000313" key="10">
    <source>
        <dbReference type="Proteomes" id="UP000584325"/>
    </source>
</evidence>
<dbReference type="Gene3D" id="1.20.1250.20">
    <property type="entry name" value="MFS general substrate transporter like domains"/>
    <property type="match status" value="2"/>
</dbReference>
<dbReference type="GO" id="GO:0022857">
    <property type="term" value="F:transmembrane transporter activity"/>
    <property type="evidence" value="ECO:0007669"/>
    <property type="project" value="InterPro"/>
</dbReference>
<dbReference type="OrthoDB" id="8699103at2"/>
<dbReference type="CDD" id="cd06174">
    <property type="entry name" value="MFS"/>
    <property type="match status" value="1"/>
</dbReference>
<dbReference type="Proteomes" id="UP000298763">
    <property type="component" value="Chromosome"/>
</dbReference>
<keyword evidence="9" id="KW-1185">Reference proteome</keyword>
<evidence type="ECO:0000313" key="9">
    <source>
        <dbReference type="Proteomes" id="UP000298763"/>
    </source>
</evidence>
<dbReference type="InterPro" id="IPR050189">
    <property type="entry name" value="MFS_Efflux_Transporters"/>
</dbReference>
<gene>
    <name evidence="8" type="ORF">FCL38_18975</name>
    <name evidence="7" type="ORF">FHS02_006125</name>
</gene>
<feature type="transmembrane region" description="Helical" evidence="6">
    <location>
        <begin position="295"/>
        <end position="312"/>
    </location>
</feature>
<evidence type="ECO:0000256" key="3">
    <source>
        <dbReference type="ARBA" id="ARBA00022692"/>
    </source>
</evidence>
<dbReference type="RefSeq" id="WP_137315106.1">
    <property type="nucleotide sequence ID" value="NZ_CP040017.1"/>
</dbReference>
<evidence type="ECO:0000256" key="4">
    <source>
        <dbReference type="ARBA" id="ARBA00022989"/>
    </source>
</evidence>
<evidence type="ECO:0000313" key="7">
    <source>
        <dbReference type="EMBL" id="MBB3225254.1"/>
    </source>
</evidence>
<feature type="transmembrane region" description="Helical" evidence="6">
    <location>
        <begin position="350"/>
        <end position="372"/>
    </location>
</feature>
<evidence type="ECO:0000256" key="1">
    <source>
        <dbReference type="ARBA" id="ARBA00004651"/>
    </source>
</evidence>
<proteinExistence type="predicted"/>
<organism evidence="7 10">
    <name type="scientific">Pseudoduganella umbonata</name>
    <dbReference type="NCBI Taxonomy" id="864828"/>
    <lineage>
        <taxon>Bacteria</taxon>
        <taxon>Pseudomonadati</taxon>
        <taxon>Pseudomonadota</taxon>
        <taxon>Betaproteobacteria</taxon>
        <taxon>Burkholderiales</taxon>
        <taxon>Oxalobacteraceae</taxon>
        <taxon>Telluria group</taxon>
        <taxon>Pseudoduganella</taxon>
    </lineage>
</organism>
<dbReference type="EMBL" id="CP040017">
    <property type="protein sequence ID" value="QCP12269.1"/>
    <property type="molecule type" value="Genomic_DNA"/>
</dbReference>
<keyword evidence="4 6" id="KW-1133">Transmembrane helix</keyword>
<dbReference type="PANTHER" id="PTHR43124">
    <property type="entry name" value="PURINE EFFLUX PUMP PBUE"/>
    <property type="match status" value="1"/>
</dbReference>
<keyword evidence="2" id="KW-1003">Cell membrane</keyword>
<comment type="subcellular location">
    <subcellularLocation>
        <location evidence="1">Cell membrane</location>
        <topology evidence="1">Multi-pass membrane protein</topology>
    </subcellularLocation>
</comment>
<dbReference type="AlphaFoldDB" id="A0A4P8HR19"/>
<feature type="transmembrane region" description="Helical" evidence="6">
    <location>
        <begin position="183"/>
        <end position="203"/>
    </location>
</feature>
<protein>
    <submittedName>
        <fullName evidence="8">MFS transporter</fullName>
    </submittedName>
    <submittedName>
        <fullName evidence="7">Putative MFS family arabinose efflux permease</fullName>
    </submittedName>
</protein>
<dbReference type="SUPFAM" id="SSF103473">
    <property type="entry name" value="MFS general substrate transporter"/>
    <property type="match status" value="1"/>
</dbReference>
<dbReference type="EMBL" id="JACHXS010000018">
    <property type="protein sequence ID" value="MBB3225254.1"/>
    <property type="molecule type" value="Genomic_DNA"/>
</dbReference>
<evidence type="ECO:0000256" key="5">
    <source>
        <dbReference type="ARBA" id="ARBA00023136"/>
    </source>
</evidence>
<feature type="transmembrane region" description="Helical" evidence="6">
    <location>
        <begin position="267"/>
        <end position="288"/>
    </location>
</feature>
<sequence length="413" mass="43775">MTTDSAAARTRDTAPLPTAGTDAHELRRFLLGFVGLTLLSGLTIGMNKVLGTLLGLHLHVSNLELAMISSAETIAMALGTLPAGRLLGRGDPRFWYGGVSLALAGLFCVLPWLPGWQWVAVAMFAVGLCISLRIVAMSTVFLKRLPELGQGKAGWYKGTLTLGIQFLGPLAGNYLIAHLGLHAGFLVSAAAFALLAVLGWQVLPAEPVRRRAAAGEAQSWRALWRIPAVRTTYCFEILASFTASSVAVFSLLLAIRELHWPREHAVWLMAVQGLSFVVVLLLLGGAVLRSPARDRIYGAAHLAVMLALLLLGTVPTSAAYLAAAVLLGAGLGVNNLVNTDRIARAPVDKARVSAHLTLFAMGGGSIGALAAGRLADGIGLRNVFLAWLLPWAAAWLVFHVSHLFPTKRQGKAS</sequence>
<feature type="transmembrane region" description="Helical" evidence="6">
    <location>
        <begin position="384"/>
        <end position="404"/>
    </location>
</feature>
<feature type="transmembrane region" description="Helical" evidence="6">
    <location>
        <begin position="233"/>
        <end position="255"/>
    </location>
</feature>
<reference evidence="8 9" key="1">
    <citation type="submission" date="2019-05" db="EMBL/GenBank/DDBJ databases">
        <title>Draft Genome Sequences of Six Type Strains of the Genus Massilia.</title>
        <authorList>
            <person name="Miess H."/>
            <person name="Frediansyhah A."/>
            <person name="Gross H."/>
        </authorList>
    </citation>
    <scope>NUCLEOTIDE SEQUENCE [LARGE SCALE GENOMIC DNA]</scope>
    <source>
        <strain evidence="8 9">DSMZ 26121</strain>
    </source>
</reference>
<keyword evidence="3 6" id="KW-0812">Transmembrane</keyword>
<feature type="transmembrane region" description="Helical" evidence="6">
    <location>
        <begin position="94"/>
        <end position="113"/>
    </location>
</feature>
<name>A0A4P8HR19_9BURK</name>
<reference evidence="7 10" key="2">
    <citation type="submission" date="2020-08" db="EMBL/GenBank/DDBJ databases">
        <title>Genomic Encyclopedia of Type Strains, Phase III (KMG-III): the genomes of soil and plant-associated and newly described type strains.</title>
        <authorList>
            <person name="Whitman W."/>
        </authorList>
    </citation>
    <scope>NUCLEOTIDE SEQUENCE [LARGE SCALE GENOMIC DNA]</scope>
    <source>
        <strain evidence="7 10">CECT 7753</strain>
    </source>
</reference>
<dbReference type="PANTHER" id="PTHR43124:SF3">
    <property type="entry name" value="CHLORAMPHENICOL EFFLUX PUMP RV0191"/>
    <property type="match status" value="1"/>
</dbReference>
<evidence type="ECO:0000256" key="2">
    <source>
        <dbReference type="ARBA" id="ARBA00022475"/>
    </source>
</evidence>
<dbReference type="InterPro" id="IPR036259">
    <property type="entry name" value="MFS_trans_sf"/>
</dbReference>
<dbReference type="GO" id="GO:0005886">
    <property type="term" value="C:plasma membrane"/>
    <property type="evidence" value="ECO:0007669"/>
    <property type="project" value="UniProtKB-SubCell"/>
</dbReference>
<accession>A0A4P8HR19</accession>
<feature type="transmembrane region" description="Helical" evidence="6">
    <location>
        <begin position="154"/>
        <end position="177"/>
    </location>
</feature>